<keyword evidence="4 5" id="KW-0663">Pyridoxal phosphate</keyword>
<dbReference type="Gene3D" id="3.90.1150.10">
    <property type="entry name" value="Aspartate Aminotransferase, domain 1"/>
    <property type="match status" value="1"/>
</dbReference>
<keyword evidence="2 7" id="KW-0032">Aminotransferase</keyword>
<reference evidence="8" key="1">
    <citation type="submission" date="2020-07" db="EMBL/GenBank/DDBJ databases">
        <title>novel species isolated from the respiratory tract of Marmot.</title>
        <authorList>
            <person name="Zhang G."/>
        </authorList>
    </citation>
    <scope>NUCLEOTIDE SEQUENCE [LARGE SCALE GENOMIC DNA]</scope>
    <source>
        <strain evidence="8">686</strain>
    </source>
</reference>
<dbReference type="GO" id="GO:0030170">
    <property type="term" value="F:pyridoxal phosphate binding"/>
    <property type="evidence" value="ECO:0007669"/>
    <property type="project" value="InterPro"/>
</dbReference>
<dbReference type="SUPFAM" id="SSF53383">
    <property type="entry name" value="PLP-dependent transferases"/>
    <property type="match status" value="1"/>
</dbReference>
<keyword evidence="3 7" id="KW-0808">Transferase</keyword>
<dbReference type="PANTHER" id="PTHR43643">
    <property type="entry name" value="HISTIDINOL-PHOSPHATE AMINOTRANSFERASE 2"/>
    <property type="match status" value="1"/>
</dbReference>
<gene>
    <name evidence="7" type="ORF">H1R19_06530</name>
</gene>
<accession>A0A7D7QRF4</accession>
<dbReference type="InterPro" id="IPR015424">
    <property type="entry name" value="PyrdxlP-dep_Trfase"/>
</dbReference>
<evidence type="ECO:0000313" key="7">
    <source>
        <dbReference type="EMBL" id="QMT02786.1"/>
    </source>
</evidence>
<dbReference type="Gene3D" id="3.40.640.10">
    <property type="entry name" value="Type I PLP-dependent aspartate aminotransferase-like (Major domain)"/>
    <property type="match status" value="1"/>
</dbReference>
<dbReference type="Proteomes" id="UP000515663">
    <property type="component" value="Chromosome"/>
</dbReference>
<protein>
    <submittedName>
        <fullName evidence="7">Aminotransferase class I/II-fold pyridoxal phosphate-dependent enzyme</fullName>
    </submittedName>
</protein>
<organism evidence="7 8">
    <name type="scientific">Gordonia jinghuaiqii</name>
    <dbReference type="NCBI Taxonomy" id="2758710"/>
    <lineage>
        <taxon>Bacteria</taxon>
        <taxon>Bacillati</taxon>
        <taxon>Actinomycetota</taxon>
        <taxon>Actinomycetes</taxon>
        <taxon>Mycobacteriales</taxon>
        <taxon>Gordoniaceae</taxon>
        <taxon>Gordonia</taxon>
    </lineage>
</organism>
<dbReference type="AlphaFoldDB" id="A0A7D7QRF4"/>
<dbReference type="GO" id="GO:0008483">
    <property type="term" value="F:transaminase activity"/>
    <property type="evidence" value="ECO:0007669"/>
    <property type="project" value="UniProtKB-KW"/>
</dbReference>
<dbReference type="PANTHER" id="PTHR43643:SF3">
    <property type="entry name" value="HISTIDINOL-PHOSPHATE AMINOTRANSFERASE"/>
    <property type="match status" value="1"/>
</dbReference>
<name>A0A7D7QRF4_9ACTN</name>
<dbReference type="InterPro" id="IPR001917">
    <property type="entry name" value="Aminotrans_II_pyridoxalP_BS"/>
</dbReference>
<feature type="domain" description="Aminotransferase class I/classII large" evidence="6">
    <location>
        <begin position="15"/>
        <end position="338"/>
    </location>
</feature>
<evidence type="ECO:0000256" key="2">
    <source>
        <dbReference type="ARBA" id="ARBA00022576"/>
    </source>
</evidence>
<dbReference type="InterPro" id="IPR004839">
    <property type="entry name" value="Aminotransferase_I/II_large"/>
</dbReference>
<evidence type="ECO:0000256" key="5">
    <source>
        <dbReference type="RuleBase" id="RU003693"/>
    </source>
</evidence>
<evidence type="ECO:0000259" key="6">
    <source>
        <dbReference type="Pfam" id="PF00155"/>
    </source>
</evidence>
<dbReference type="EMBL" id="CP059491">
    <property type="protein sequence ID" value="QMT02786.1"/>
    <property type="molecule type" value="Genomic_DNA"/>
</dbReference>
<comment type="similarity">
    <text evidence="5">Belongs to the class-II pyridoxal-phosphate-dependent aminotransferase family.</text>
</comment>
<evidence type="ECO:0000313" key="8">
    <source>
        <dbReference type="Proteomes" id="UP000515663"/>
    </source>
</evidence>
<dbReference type="RefSeq" id="WP_219851014.1">
    <property type="nucleotide sequence ID" value="NZ_CP059491.1"/>
</dbReference>
<dbReference type="KEGG" id="gji:H1R19_06530"/>
<dbReference type="PROSITE" id="PS00599">
    <property type="entry name" value="AA_TRANSFER_CLASS_2"/>
    <property type="match status" value="1"/>
</dbReference>
<evidence type="ECO:0000256" key="4">
    <source>
        <dbReference type="ARBA" id="ARBA00022898"/>
    </source>
</evidence>
<dbReference type="InterPro" id="IPR050106">
    <property type="entry name" value="HistidinolP_aminotransfase"/>
</dbReference>
<proteinExistence type="inferred from homology"/>
<evidence type="ECO:0000256" key="1">
    <source>
        <dbReference type="ARBA" id="ARBA00001933"/>
    </source>
</evidence>
<dbReference type="InterPro" id="IPR015421">
    <property type="entry name" value="PyrdxlP-dep_Trfase_major"/>
</dbReference>
<sequence length="345" mass="36174">MSPPGGPGERGWTDVRLDLNESAYAPLPSVAAAMRAAVLESHRYPEFRPEHTRAHIAAHVDVPAGAVTVGPGATGVALAVLQCAFRRALAAGTTTPALVTSTPTFDGYPILARMLGMRMDTVDLADDGTVDLDRVRAAITSDTAVVVICSPHNPTGSVVDEADLDRFLAEVPSHVLTVVDEAYVEFAEEPPDLRRLIRHRGVVVLRTFSKAYGLASLRVGYGIGPAEVIAALRGHEVPFAVGGIAMAAVPVALDAEDELAQRVRSMRIERDRMAGILGTIGCPVLPSHANFLFLPGPDGVAVGRMLRGCGVAVKQCGAAGTRITVGDRAGTDRLVGALRLVSQSA</sequence>
<dbReference type="InterPro" id="IPR015422">
    <property type="entry name" value="PyrdxlP-dep_Trfase_small"/>
</dbReference>
<evidence type="ECO:0000256" key="3">
    <source>
        <dbReference type="ARBA" id="ARBA00022679"/>
    </source>
</evidence>
<comment type="cofactor">
    <cofactor evidence="1 5">
        <name>pyridoxal 5'-phosphate</name>
        <dbReference type="ChEBI" id="CHEBI:597326"/>
    </cofactor>
</comment>
<keyword evidence="8" id="KW-1185">Reference proteome</keyword>
<dbReference type="Pfam" id="PF00155">
    <property type="entry name" value="Aminotran_1_2"/>
    <property type="match status" value="1"/>
</dbReference>
<dbReference type="CDD" id="cd00609">
    <property type="entry name" value="AAT_like"/>
    <property type="match status" value="1"/>
</dbReference>